<dbReference type="InterPro" id="IPR000192">
    <property type="entry name" value="Aminotrans_V_dom"/>
</dbReference>
<organism evidence="2 3">
    <name type="scientific">Rickenella mellea</name>
    <dbReference type="NCBI Taxonomy" id="50990"/>
    <lineage>
        <taxon>Eukaryota</taxon>
        <taxon>Fungi</taxon>
        <taxon>Dikarya</taxon>
        <taxon>Basidiomycota</taxon>
        <taxon>Agaricomycotina</taxon>
        <taxon>Agaricomycetes</taxon>
        <taxon>Hymenochaetales</taxon>
        <taxon>Rickenellaceae</taxon>
        <taxon>Rickenella</taxon>
    </lineage>
</organism>
<accession>A0A4Y7PN61</accession>
<keyword evidence="3" id="KW-1185">Reference proteome</keyword>
<dbReference type="Pfam" id="PF00266">
    <property type="entry name" value="Aminotran_5"/>
    <property type="match status" value="1"/>
</dbReference>
<reference evidence="2 3" key="1">
    <citation type="submission" date="2018-06" db="EMBL/GenBank/DDBJ databases">
        <title>A transcriptomic atlas of mushroom development highlights an independent origin of complex multicellularity.</title>
        <authorList>
            <consortium name="DOE Joint Genome Institute"/>
            <person name="Krizsan K."/>
            <person name="Almasi E."/>
            <person name="Merenyi Z."/>
            <person name="Sahu N."/>
            <person name="Viragh M."/>
            <person name="Koszo T."/>
            <person name="Mondo S."/>
            <person name="Kiss B."/>
            <person name="Balint B."/>
            <person name="Kues U."/>
            <person name="Barry K."/>
            <person name="Hegedus J.C."/>
            <person name="Henrissat B."/>
            <person name="Johnson J."/>
            <person name="Lipzen A."/>
            <person name="Ohm R."/>
            <person name="Nagy I."/>
            <person name="Pangilinan J."/>
            <person name="Yan J."/>
            <person name="Xiong Y."/>
            <person name="Grigoriev I.V."/>
            <person name="Hibbett D.S."/>
            <person name="Nagy L.G."/>
        </authorList>
    </citation>
    <scope>NUCLEOTIDE SEQUENCE [LARGE SCALE GENOMIC DNA]</scope>
    <source>
        <strain evidence="2 3">SZMC22713</strain>
    </source>
</reference>
<sequence length="427" mass="46838">MPTLDVEKARSHFPALKNGYIFADNAGGSQCLKDVVDRVSDYLLNTNVQLGADYSVSVESTNRVNDGMKDTAVLINASSPNEIVFGSSSTSLVENLVRAIDSDVLNGEEIIITGEHEANVGAWTKLAKRRNLVFKTWAHTGLPETPNNPYAVQLAISTLTPLISSKTRIVTFTACSNILGSVVDVEAVIKHIREVAKEKGARRVEVCIDCVAYAPHRRIDVKKWDVDYCFFSYYKVYGTHTAVMFVRSECLNRLTSLAHHFLKVDSSPYKLQPGGPGYELIYATTGVLPYLKSLAPSDDIDEAFNLIAEHEQNLIALLLDFLTSAKARERGVLIVGSEHGGPTRVPTVSFVVVGKNPVKSRDVVAVFDKKGGMGIRYGHFYAYTLVASLQPPLPDIGDAVVRISLVHYNTVEEVQKLIAVLKEALNI</sequence>
<dbReference type="EMBL" id="ML170238">
    <property type="protein sequence ID" value="TDL16635.1"/>
    <property type="molecule type" value="Genomic_DNA"/>
</dbReference>
<dbReference type="VEuPathDB" id="FungiDB:BD410DRAFT_776980"/>
<dbReference type="AlphaFoldDB" id="A0A4Y7PN61"/>
<dbReference type="PANTHER" id="PTHR43586:SF21">
    <property type="entry name" value="PYRIDOXAL PHOSPHATE (PLP)-DEPENDENT ASPARTATE AMINOTRANSFERASE SUPERFAMILY"/>
    <property type="match status" value="1"/>
</dbReference>
<dbReference type="GO" id="GO:0016740">
    <property type="term" value="F:transferase activity"/>
    <property type="evidence" value="ECO:0007669"/>
    <property type="project" value="UniProtKB-KW"/>
</dbReference>
<gene>
    <name evidence="2" type="ORF">BD410DRAFT_776980</name>
</gene>
<evidence type="ECO:0000313" key="3">
    <source>
        <dbReference type="Proteomes" id="UP000294933"/>
    </source>
</evidence>
<feature type="domain" description="Aminotransferase class V" evidence="1">
    <location>
        <begin position="21"/>
        <end position="417"/>
    </location>
</feature>
<dbReference type="InterPro" id="IPR015424">
    <property type="entry name" value="PyrdxlP-dep_Trfase"/>
</dbReference>
<evidence type="ECO:0000259" key="1">
    <source>
        <dbReference type="Pfam" id="PF00266"/>
    </source>
</evidence>
<dbReference type="PANTHER" id="PTHR43586">
    <property type="entry name" value="CYSTEINE DESULFURASE"/>
    <property type="match status" value="1"/>
</dbReference>
<dbReference type="Gene3D" id="3.40.640.10">
    <property type="entry name" value="Type I PLP-dependent aspartate aminotransferase-like (Major domain)"/>
    <property type="match status" value="1"/>
</dbReference>
<proteinExistence type="predicted"/>
<dbReference type="SUPFAM" id="SSF53383">
    <property type="entry name" value="PLP-dependent transferases"/>
    <property type="match status" value="1"/>
</dbReference>
<dbReference type="OrthoDB" id="420046at2759"/>
<protein>
    <submittedName>
        <fullName evidence="2">PLP-dependent transferase</fullName>
    </submittedName>
</protein>
<dbReference type="InterPro" id="IPR015421">
    <property type="entry name" value="PyrdxlP-dep_Trfase_major"/>
</dbReference>
<dbReference type="STRING" id="50990.A0A4Y7PN61"/>
<dbReference type="Proteomes" id="UP000294933">
    <property type="component" value="Unassembled WGS sequence"/>
</dbReference>
<dbReference type="InterPro" id="IPR015422">
    <property type="entry name" value="PyrdxlP-dep_Trfase_small"/>
</dbReference>
<dbReference type="Gene3D" id="3.90.1150.10">
    <property type="entry name" value="Aspartate Aminotransferase, domain 1"/>
    <property type="match status" value="1"/>
</dbReference>
<evidence type="ECO:0000313" key="2">
    <source>
        <dbReference type="EMBL" id="TDL16635.1"/>
    </source>
</evidence>
<keyword evidence="2" id="KW-0808">Transferase</keyword>
<name>A0A4Y7PN61_9AGAM</name>